<dbReference type="Proteomes" id="UP000323274">
    <property type="component" value="Unassembled WGS sequence"/>
</dbReference>
<evidence type="ECO:0000313" key="3">
    <source>
        <dbReference type="Proteomes" id="UP000323274"/>
    </source>
</evidence>
<dbReference type="NCBIfam" id="TIGR01542">
    <property type="entry name" value="A118_put_portal"/>
    <property type="match status" value="1"/>
</dbReference>
<name>A0A5A5TZB2_LEUCI</name>
<dbReference type="InterPro" id="IPR006432">
    <property type="entry name" value="Phage_portal_A118-type"/>
</dbReference>
<reference evidence="2 3" key="1">
    <citation type="submission" date="2019-04" db="EMBL/GenBank/DDBJ databases">
        <title>A pseudo-fructophilic Leuconostoc citreum strain F192-5 isolated from peel of satsuma mandarin: the first report for isolation and characterization of strain-dependent fructophilic-like characteristics.</title>
        <authorList>
            <person name="Maeno S."/>
            <person name="Tanizawa Y."/>
            <person name="Kajikawa A."/>
            <person name="Kanesaki Y."/>
            <person name="Kubota E."/>
            <person name="Arita M."/>
            <person name="Leon D."/>
            <person name="Endo A."/>
        </authorList>
    </citation>
    <scope>NUCLEOTIDE SEQUENCE [LARGE SCALE GENOMIC DNA]</scope>
    <source>
        <strain evidence="2 3">F192-5</strain>
    </source>
</reference>
<gene>
    <name evidence="2" type="ORF">LCIT_03780</name>
</gene>
<accession>A0A5A5TZB2</accession>
<dbReference type="InterPro" id="IPR021145">
    <property type="entry name" value="Portal_protein_SPP1_Gp6-like"/>
</dbReference>
<protein>
    <submittedName>
        <fullName evidence="2">Putative minor capsid protein, phage associated</fullName>
    </submittedName>
</protein>
<evidence type="ECO:0000313" key="2">
    <source>
        <dbReference type="EMBL" id="GDZ83136.1"/>
    </source>
</evidence>
<comment type="caution">
    <text evidence="2">The sequence shown here is derived from an EMBL/GenBank/DDBJ whole genome shotgun (WGS) entry which is preliminary data.</text>
</comment>
<evidence type="ECO:0000256" key="1">
    <source>
        <dbReference type="SAM" id="MobiDB-lite"/>
    </source>
</evidence>
<sequence>MTIRDKLHNFFTKGKISMGFGKSLANITDDPRVNLPASEILRIREDLDYYADVFDNIKFFNTLNQQQSRKPSTLSITHQAARKLASVIFNEQVTVSVADEPIDDFVNQVLTDNLFNLKYEEYLETAIATGGFAIRPYVDNNEVKLAWVRADQFVPLQSNTNDVQSAVIVNRTTRSENNKMVWYSLLEFHEFDGLNTETITNELYRSEDVGEIGQQVNLTTLDNYANLPEQVVISDIVRPTFAYFKTPGKNNKSIESPLGIGIVENNKNVINAINTAQDQFYREVKLGKRRIAIDGSLMKPSAAHSNDDMNQGYPVFDADDDVFIQVGKTKDGKPIIEDLTNDIRVNQYSDAIQLFIREFENNIGLSQGTLSTDATKSTKTATEVVSDNSDTYRTRSSYITQVEKQIKELIISIVQLATKSELFDNGKAPLTIDLVNQPLDINLHFDDGVFVDKDKQLEEDLKVAMAGFMPKKQFLKRNYGLSDDDADDWLKELQAEAPDNDNMTSQQANLLGGNDGGDDE</sequence>
<proteinExistence type="predicted"/>
<dbReference type="EMBL" id="BJJW01000002">
    <property type="protein sequence ID" value="GDZ83136.1"/>
    <property type="molecule type" value="Genomic_DNA"/>
</dbReference>
<dbReference type="PIRSF" id="PIRSF011911">
    <property type="entry name" value="A118_put_portal"/>
    <property type="match status" value="1"/>
</dbReference>
<dbReference type="AlphaFoldDB" id="A0A5A5TZB2"/>
<dbReference type="Pfam" id="PF05133">
    <property type="entry name" value="SPP1_portal"/>
    <property type="match status" value="1"/>
</dbReference>
<organism evidence="2 3">
    <name type="scientific">Leuconostoc citreum</name>
    <dbReference type="NCBI Taxonomy" id="33964"/>
    <lineage>
        <taxon>Bacteria</taxon>
        <taxon>Bacillati</taxon>
        <taxon>Bacillota</taxon>
        <taxon>Bacilli</taxon>
        <taxon>Lactobacillales</taxon>
        <taxon>Lactobacillaceae</taxon>
        <taxon>Leuconostoc</taxon>
    </lineage>
</organism>
<feature type="region of interest" description="Disordered" evidence="1">
    <location>
        <begin position="496"/>
        <end position="520"/>
    </location>
</feature>